<dbReference type="Pfam" id="PF06458">
    <property type="entry name" value="MucBP"/>
    <property type="match status" value="1"/>
</dbReference>
<reference evidence="6 8" key="1">
    <citation type="submission" date="2019-10" db="EMBL/GenBank/DDBJ databases">
        <authorList>
            <person name="Irmler S."/>
            <person name="Berthoud H."/>
            <person name="Roetschi A."/>
            <person name="Arias E."/>
            <person name="Shani N."/>
            <person name="Wuethrich D."/>
            <person name="Bruggmann R."/>
        </authorList>
    </citation>
    <scope>NUCLEOTIDE SEQUENCE [LARGE SCALE GENOMIC DNA]</scope>
    <source>
        <strain evidence="6 8">FAM13073</strain>
    </source>
</reference>
<dbReference type="Proteomes" id="UP000743107">
    <property type="component" value="Unassembled WGS sequence"/>
</dbReference>
<evidence type="ECO:0000313" key="7">
    <source>
        <dbReference type="EMBL" id="MBF7127940.1"/>
    </source>
</evidence>
<accession>A0A6L4ZZN1</accession>
<reference evidence="8" key="3">
    <citation type="submission" date="2020-03" db="EMBL/GenBank/DDBJ databases">
        <title>SpeciesPrimer: A bioinformatics pipeline dedicated to the design of qPCR primers for the quantification of bacterial species.</title>
        <authorList>
            <person name="Dreier M."/>
            <person name="Berthoud H."/>
            <person name="Shani N."/>
            <person name="Wechsler D."/>
            <person name="Junier P."/>
        </authorList>
    </citation>
    <scope>NUCLEOTIDE SEQUENCE [LARGE SCALE GENOMIC DNA]</scope>
    <source>
        <strain evidence="8">FAM13073</strain>
    </source>
</reference>
<dbReference type="AlphaFoldDB" id="A0A6L4ZZN1"/>
<dbReference type="EMBL" id="WENB01000005">
    <property type="protein sequence ID" value="KAF0412646.1"/>
    <property type="molecule type" value="Genomic_DNA"/>
</dbReference>
<feature type="region of interest" description="Disordered" evidence="2">
    <location>
        <begin position="381"/>
        <end position="423"/>
    </location>
</feature>
<evidence type="ECO:0000313" key="9">
    <source>
        <dbReference type="Proteomes" id="UP000743107"/>
    </source>
</evidence>
<feature type="compositionally biased region" description="Low complexity" evidence="2">
    <location>
        <begin position="390"/>
        <end position="402"/>
    </location>
</feature>
<evidence type="ECO:0000259" key="4">
    <source>
        <dbReference type="Pfam" id="PF17965"/>
    </source>
</evidence>
<dbReference type="Gene3D" id="3.10.20.320">
    <property type="entry name" value="Putative peptidoglycan bound protein (lpxtg motif)"/>
    <property type="match status" value="1"/>
</dbReference>
<evidence type="ECO:0000256" key="2">
    <source>
        <dbReference type="SAM" id="MobiDB-lite"/>
    </source>
</evidence>
<evidence type="ECO:0000313" key="8">
    <source>
        <dbReference type="Proteomes" id="UP000472573"/>
    </source>
</evidence>
<feature type="domain" description="Mucin binding" evidence="4">
    <location>
        <begin position="304"/>
        <end position="377"/>
    </location>
</feature>
<dbReference type="Pfam" id="PF17965">
    <property type="entry name" value="MucBP_2"/>
    <property type="match status" value="1"/>
</dbReference>
<sequence length="558" mass="62259">MGTKHYTKLYNKSRKWLITVVLSIVIVTNTFLVSTTAWAAKTPTPKPTSPSNAESYQADANSTTVATSSSTTTTASSSATQSSSATATNPPSTAPYHHHHHHHHATVTVRYVNQTGKLLATGTADYPFGPFVGRPYTTHPQNINNYHFVRMGAGSLPATGILSHHGDNGIVTYVYAPAYHLTTKTINEYVEYVDENGKALANPYRAQPVTFATVADALHHTTVTYFSRTKTTLTLDQQGRPVDQQNWTRGNQATLAAIPNPAIKGYHVASNNAPRSSHQQVDQQTIDANSSDLHYTVRYERAHKKATVKFIDDRTHQELLSKEVSVYYNQANTYDPTRKIKEYESQGYTLTTNDFPKNGLDFDQINGDSVTYYVHLRSKKPAQPKSDVVQPLAPQKPSSSPKAPKKADPIPQPAPVVKPVQSHPVTVTKLPSATPTAAPLTMEEKRVIIQKRLQQHRLPTAVPAARPQKNVKPAAKSQAHIDFEYVDQPRVAQKRWIKIPSYRHRYWKFPTFTTTFALWNSELQPLYRKTGDDLHHTHLGLILRTMSGRMLLGQKYSK</sequence>
<dbReference type="Proteomes" id="UP000472573">
    <property type="component" value="Unassembled WGS sequence"/>
</dbReference>
<proteinExistence type="predicted"/>
<feature type="compositionally biased region" description="Basic residues" evidence="2">
    <location>
        <begin position="96"/>
        <end position="105"/>
    </location>
</feature>
<reference evidence="7" key="4">
    <citation type="submission" date="2020-11" db="EMBL/GenBank/DDBJ databases">
        <title>Antibiotic susceptibility profiles of Pediococcus pentosaceus from various origins and their implications for the safety assessment of strains with food-technology applications.</title>
        <authorList>
            <person name="Shani N."/>
            <person name="Oberhaensli S."/>
            <person name="Arias E."/>
        </authorList>
    </citation>
    <scope>NUCLEOTIDE SEQUENCE</scope>
    <source>
        <strain evidence="7">FAM 19164</strain>
    </source>
</reference>
<keyword evidence="8" id="KW-1185">Reference proteome</keyword>
<dbReference type="Pfam" id="PF17966">
    <property type="entry name" value="Muc_B2"/>
    <property type="match status" value="1"/>
</dbReference>
<name>A0A6L4ZZN1_PEDPE</name>
<feature type="region of interest" description="Disordered" evidence="2">
    <location>
        <begin position="40"/>
        <end position="106"/>
    </location>
</feature>
<dbReference type="RefSeq" id="WP_159251174.1">
    <property type="nucleotide sequence ID" value="NZ_CP028259.1"/>
</dbReference>
<dbReference type="EMBL" id="JADOFV010000005">
    <property type="protein sequence ID" value="MBF7127940.1"/>
    <property type="molecule type" value="Genomic_DNA"/>
</dbReference>
<evidence type="ECO:0000313" key="6">
    <source>
        <dbReference type="EMBL" id="KAF0412646.1"/>
    </source>
</evidence>
<feature type="domain" description="Mub B2-like" evidence="5">
    <location>
        <begin position="183"/>
        <end position="301"/>
    </location>
</feature>
<feature type="compositionally biased region" description="Low complexity" evidence="2">
    <location>
        <begin position="60"/>
        <end position="91"/>
    </location>
</feature>
<feature type="domain" description="MucBP" evidence="3">
    <location>
        <begin position="106"/>
        <end position="175"/>
    </location>
</feature>
<dbReference type="Gene3D" id="2.60.40.4300">
    <property type="match status" value="1"/>
</dbReference>
<evidence type="ECO:0000259" key="3">
    <source>
        <dbReference type="Pfam" id="PF06458"/>
    </source>
</evidence>
<organism evidence="7 9">
    <name type="scientific">Pediococcus pentosaceus</name>
    <dbReference type="NCBI Taxonomy" id="1255"/>
    <lineage>
        <taxon>Bacteria</taxon>
        <taxon>Bacillati</taxon>
        <taxon>Bacillota</taxon>
        <taxon>Bacilli</taxon>
        <taxon>Lactobacillales</taxon>
        <taxon>Lactobacillaceae</taxon>
        <taxon>Pediococcus</taxon>
    </lineage>
</organism>
<protein>
    <submittedName>
        <fullName evidence="7">MucBP domain-containing protein</fullName>
    </submittedName>
</protein>
<dbReference type="Gene3D" id="3.10.20.470">
    <property type="match status" value="1"/>
</dbReference>
<keyword evidence="1" id="KW-0677">Repeat</keyword>
<dbReference type="InterPro" id="IPR041495">
    <property type="entry name" value="Mub_B2"/>
</dbReference>
<evidence type="ECO:0000259" key="5">
    <source>
        <dbReference type="Pfam" id="PF17966"/>
    </source>
</evidence>
<comment type="caution">
    <text evidence="7">The sequence shown here is derived from an EMBL/GenBank/DDBJ whole genome shotgun (WGS) entry which is preliminary data.</text>
</comment>
<gene>
    <name evidence="6" type="ORF">GBO79_08790</name>
    <name evidence="7" type="ORF">ITQ97_09025</name>
</gene>
<dbReference type="InterPro" id="IPR041558">
    <property type="entry name" value="MucBP_2"/>
</dbReference>
<evidence type="ECO:0000256" key="1">
    <source>
        <dbReference type="ARBA" id="ARBA00022737"/>
    </source>
</evidence>
<reference evidence="6" key="2">
    <citation type="submission" date="2019-12" db="EMBL/GenBank/DDBJ databases">
        <title>SpeciesPrimer: A bioinformatics pipeline dedicated to the design of qPCR primers for the quantification of bacterial species.</title>
        <authorList>
            <person name="Dreier M."/>
            <person name="Berthoud H."/>
            <person name="Shani N."/>
            <person name="Wechsler D."/>
            <person name="Junier P."/>
        </authorList>
    </citation>
    <scope>NUCLEOTIDE SEQUENCE</scope>
    <source>
        <strain evidence="6">FAM13073</strain>
    </source>
</reference>
<dbReference type="InterPro" id="IPR009459">
    <property type="entry name" value="MucBP_dom"/>
</dbReference>